<dbReference type="PANTHER" id="PTHR28668">
    <property type="entry name" value="TRANSMEMBRANE PROTEIN 234"/>
    <property type="match status" value="1"/>
</dbReference>
<dbReference type="Proteomes" id="UP001187315">
    <property type="component" value="Unassembled WGS sequence"/>
</dbReference>
<protein>
    <recommendedName>
        <fullName evidence="8">Transmembrane protein 234</fullName>
    </recommendedName>
</protein>
<accession>A0AA88NAD3</accession>
<proteinExistence type="inferred from homology"/>
<evidence type="ECO:0008006" key="8">
    <source>
        <dbReference type="Google" id="ProtNLM"/>
    </source>
</evidence>
<dbReference type="GO" id="GO:0016020">
    <property type="term" value="C:membrane"/>
    <property type="evidence" value="ECO:0007669"/>
    <property type="project" value="UniProtKB-SubCell"/>
</dbReference>
<evidence type="ECO:0000256" key="3">
    <source>
        <dbReference type="ARBA" id="ARBA00022692"/>
    </source>
</evidence>
<sequence>MTEVKEPEEMVSVVDVLCLLLVSVLWGATNPFLKKGTEGIEHVRKGNVISQFLSEAKFLFLNIKYLVPFLLNQSGSVVFYLTLATTDLSLAVPTVNSLSLVFTMFTGKLLGEECGGKSAVLGMMLVTAGVTLCVLSSVSESNSAGLNPAS</sequence>
<comment type="caution">
    <text evidence="6">The sequence shown here is derived from an EMBL/GenBank/DDBJ whole genome shotgun (WGS) entry which is preliminary data.</text>
</comment>
<keyword evidence="5" id="KW-0472">Membrane</keyword>
<keyword evidence="3" id="KW-0812">Transmembrane</keyword>
<comment type="subcellular location">
    <subcellularLocation>
        <location evidence="1">Membrane</location>
        <topology evidence="1">Multi-pass membrane protein</topology>
    </subcellularLocation>
</comment>
<keyword evidence="7" id="KW-1185">Reference proteome</keyword>
<dbReference type="InterPro" id="IPR018908">
    <property type="entry name" value="TMEM234"/>
</dbReference>
<dbReference type="Pfam" id="PF10639">
    <property type="entry name" value="TMEM234"/>
    <property type="match status" value="1"/>
</dbReference>
<dbReference type="AlphaFoldDB" id="A0AA88NAD3"/>
<keyword evidence="4" id="KW-1133">Transmembrane helix</keyword>
<reference evidence="6" key="1">
    <citation type="submission" date="2023-08" db="EMBL/GenBank/DDBJ databases">
        <title>Pelteobagrus vachellii genome.</title>
        <authorList>
            <person name="Liu H."/>
        </authorList>
    </citation>
    <scope>NUCLEOTIDE SEQUENCE</scope>
    <source>
        <strain evidence="6">PRFRI_2022a</strain>
        <tissue evidence="6">Muscle</tissue>
    </source>
</reference>
<gene>
    <name evidence="6" type="ORF">Q7C36_008322</name>
</gene>
<evidence type="ECO:0000313" key="6">
    <source>
        <dbReference type="EMBL" id="KAK2853121.1"/>
    </source>
</evidence>
<dbReference type="SUPFAM" id="SSF103481">
    <property type="entry name" value="Multidrug resistance efflux transporter EmrE"/>
    <property type="match status" value="1"/>
</dbReference>
<comment type="similarity">
    <text evidence="2">Belongs to the TMEM234 family.</text>
</comment>
<evidence type="ECO:0000256" key="1">
    <source>
        <dbReference type="ARBA" id="ARBA00004141"/>
    </source>
</evidence>
<name>A0AA88NAD3_TACVA</name>
<dbReference type="PANTHER" id="PTHR28668:SF1">
    <property type="entry name" value="TRANSMEMBRANE PROTEIN 234"/>
    <property type="match status" value="1"/>
</dbReference>
<evidence type="ECO:0000256" key="4">
    <source>
        <dbReference type="ARBA" id="ARBA00022989"/>
    </source>
</evidence>
<dbReference type="Gene3D" id="1.10.3730.20">
    <property type="match status" value="1"/>
</dbReference>
<evidence type="ECO:0000256" key="5">
    <source>
        <dbReference type="ARBA" id="ARBA00023136"/>
    </source>
</evidence>
<evidence type="ECO:0000313" key="7">
    <source>
        <dbReference type="Proteomes" id="UP001187315"/>
    </source>
</evidence>
<evidence type="ECO:0000256" key="2">
    <source>
        <dbReference type="ARBA" id="ARBA00005977"/>
    </source>
</evidence>
<organism evidence="6 7">
    <name type="scientific">Tachysurus vachellii</name>
    <name type="common">Darkbarbel catfish</name>
    <name type="synonym">Pelteobagrus vachellii</name>
    <dbReference type="NCBI Taxonomy" id="175792"/>
    <lineage>
        <taxon>Eukaryota</taxon>
        <taxon>Metazoa</taxon>
        <taxon>Chordata</taxon>
        <taxon>Craniata</taxon>
        <taxon>Vertebrata</taxon>
        <taxon>Euteleostomi</taxon>
        <taxon>Actinopterygii</taxon>
        <taxon>Neopterygii</taxon>
        <taxon>Teleostei</taxon>
        <taxon>Ostariophysi</taxon>
        <taxon>Siluriformes</taxon>
        <taxon>Bagridae</taxon>
        <taxon>Tachysurus</taxon>
    </lineage>
</organism>
<dbReference type="InterPro" id="IPR037185">
    <property type="entry name" value="EmrE-like"/>
</dbReference>
<dbReference type="EMBL" id="JAVHJS010000007">
    <property type="protein sequence ID" value="KAK2853121.1"/>
    <property type="molecule type" value="Genomic_DNA"/>
</dbReference>